<dbReference type="PANTHER" id="PTHR23355:SF42">
    <property type="entry name" value="RIBONUCLEASE II, CHLOROPLASTIC_MITOCHONDRIAL"/>
    <property type="match status" value="1"/>
</dbReference>
<keyword evidence="3" id="KW-1185">Reference proteome</keyword>
<dbReference type="InterPro" id="IPR050180">
    <property type="entry name" value="RNR_Ribonuclease"/>
</dbReference>
<evidence type="ECO:0000313" key="2">
    <source>
        <dbReference type="EMBL" id="MPY55108.1"/>
    </source>
</evidence>
<proteinExistence type="predicted"/>
<gene>
    <name evidence="2" type="ORF">FPZ41_43790</name>
</gene>
<dbReference type="RefSeq" id="WP_152870158.1">
    <property type="nucleotide sequence ID" value="NZ_VMNX01000368.1"/>
</dbReference>
<dbReference type="AlphaFoldDB" id="A0A5N8X7V1"/>
<reference evidence="2 3" key="1">
    <citation type="submission" date="2019-09" db="EMBL/GenBank/DDBJ databases">
        <authorList>
            <person name="Duangmal K."/>
            <person name="Teo W.F.A."/>
            <person name="Lipun K."/>
        </authorList>
    </citation>
    <scope>NUCLEOTIDE SEQUENCE [LARGE SCALE GENOMIC DNA]</scope>
    <source>
        <strain evidence="2 3">K1PN6</strain>
    </source>
</reference>
<evidence type="ECO:0000259" key="1">
    <source>
        <dbReference type="SMART" id="SM00955"/>
    </source>
</evidence>
<sequence>MPRRHLRVTGDPESPLRVALRALRTELDVPAGFPPEVVAEAERAERAEPAARAAPPPSYDATDIPFFTVAPPGSTDLDQALHLSRRTGGHGGHGGYRGHNGFGGYRVRYAVADIAAFVAPGSALDAETHRRVTTLYFPDEKVPLHPPRLSEDAAGLLPERTRPAVLWTVDLDADGRVRATDVRRALVRSRARLSHEDVQKQIDTGTAGEPVALLEEIGQLRERLEVERAGISLTVPEQEIVERDGEYTLTYRAPLPAEGWYAQISLLTGMAAADLMLAHGTGVLRTLPAVPGGAVGRLRRTAAALHVDWPHHVSYARLVRSLDPYEPRHAAFLLECTTLLRGAGYTVFRNGALPDITTHSAVAAPYAHCTAPLRRLVDRYTAEICLAAAAGEEIPDWVLAALDALPGEMAEGARRADAVESACVDIVEAALLRDRVGDVFDGYVVDRAERRPTVGTVQLETPAVVGRIEGYGEQLPLGERLSVRLTRADLTRTDPEAAKVLFAPA</sequence>
<feature type="domain" description="RNB" evidence="1">
    <location>
        <begin position="58"/>
        <end position="391"/>
    </location>
</feature>
<dbReference type="EMBL" id="VMNX01000368">
    <property type="protein sequence ID" value="MPY55108.1"/>
    <property type="molecule type" value="Genomic_DNA"/>
</dbReference>
<dbReference type="Proteomes" id="UP000373149">
    <property type="component" value="Unassembled WGS sequence"/>
</dbReference>
<dbReference type="GO" id="GO:0000175">
    <property type="term" value="F:3'-5'-RNA exonuclease activity"/>
    <property type="evidence" value="ECO:0007669"/>
    <property type="project" value="TreeGrafter"/>
</dbReference>
<name>A0A5N8X7V1_9ACTN</name>
<dbReference type="InterPro" id="IPR012340">
    <property type="entry name" value="NA-bd_OB-fold"/>
</dbReference>
<dbReference type="InterPro" id="IPR001900">
    <property type="entry name" value="RNase_II/R"/>
</dbReference>
<accession>A0A5N8X7V1</accession>
<dbReference type="InterPro" id="IPR040596">
    <property type="entry name" value="RNase_II_C_S1"/>
</dbReference>
<organism evidence="2 3">
    <name type="scientific">Streptomyces acidicola</name>
    <dbReference type="NCBI Taxonomy" id="2596892"/>
    <lineage>
        <taxon>Bacteria</taxon>
        <taxon>Bacillati</taxon>
        <taxon>Actinomycetota</taxon>
        <taxon>Actinomycetes</taxon>
        <taxon>Kitasatosporales</taxon>
        <taxon>Streptomycetaceae</taxon>
        <taxon>Streptomyces</taxon>
    </lineage>
</organism>
<dbReference type="SMART" id="SM00955">
    <property type="entry name" value="RNB"/>
    <property type="match status" value="1"/>
</dbReference>
<protein>
    <submittedName>
        <fullName evidence="2">RNB domain-containing ribonuclease</fullName>
    </submittedName>
</protein>
<evidence type="ECO:0000313" key="3">
    <source>
        <dbReference type="Proteomes" id="UP000373149"/>
    </source>
</evidence>
<comment type="caution">
    <text evidence="2">The sequence shown here is derived from an EMBL/GenBank/DDBJ whole genome shotgun (WGS) entry which is preliminary data.</text>
</comment>
<dbReference type="GO" id="GO:0000932">
    <property type="term" value="C:P-body"/>
    <property type="evidence" value="ECO:0007669"/>
    <property type="project" value="TreeGrafter"/>
</dbReference>
<dbReference type="SUPFAM" id="SSF50249">
    <property type="entry name" value="Nucleic acid-binding proteins"/>
    <property type="match status" value="1"/>
</dbReference>
<dbReference type="PANTHER" id="PTHR23355">
    <property type="entry name" value="RIBONUCLEASE"/>
    <property type="match status" value="1"/>
</dbReference>
<dbReference type="Pfam" id="PF00773">
    <property type="entry name" value="RNB"/>
    <property type="match status" value="1"/>
</dbReference>
<dbReference type="GO" id="GO:0003723">
    <property type="term" value="F:RNA binding"/>
    <property type="evidence" value="ECO:0007669"/>
    <property type="project" value="InterPro"/>
</dbReference>
<dbReference type="GO" id="GO:0006402">
    <property type="term" value="P:mRNA catabolic process"/>
    <property type="evidence" value="ECO:0007669"/>
    <property type="project" value="TreeGrafter"/>
</dbReference>
<dbReference type="Pfam" id="PF18614">
    <property type="entry name" value="RNase_II_C_S1"/>
    <property type="match status" value="1"/>
</dbReference>